<dbReference type="InterPro" id="IPR013216">
    <property type="entry name" value="Methyltransf_11"/>
</dbReference>
<accession>A0A1F7IV80</accession>
<dbReference type="Pfam" id="PF08241">
    <property type="entry name" value="Methyltransf_11"/>
    <property type="match status" value="1"/>
</dbReference>
<dbReference type="Proteomes" id="UP000177141">
    <property type="component" value="Unassembled WGS sequence"/>
</dbReference>
<dbReference type="InterPro" id="IPR029063">
    <property type="entry name" value="SAM-dependent_MTases_sf"/>
</dbReference>
<protein>
    <recommendedName>
        <fullName evidence="1">Methyltransferase type 11 domain-containing protein</fullName>
    </recommendedName>
</protein>
<sequence>MPRKLKRVSEKNLIMDDIKSVSFYDLEGFQGFLRPIYLFGADIITAIFPKVGVCLDIGCGSGQFTIEYTTRIPLLKVIAFDLSPQMIKFAKKNFKKNSLLQPNLAKQIKFEVGDMLDLERFKDQSFDAIICSYTLHHSKTKAEVIYILNQVKRILKSEGALYIYDLIRPETIEDLKLIEEKFLNDYPSIFRIDTVNSLRASFNAKELIKIAQQSKLKNLDQFATSRGVIILKPYEGQRAKYETSKSLKEFTNYSKSIKDRYVIGLKMFKEVGLDLNKLSKR</sequence>
<comment type="caution">
    <text evidence="2">The sequence shown here is derived from an EMBL/GenBank/DDBJ whole genome shotgun (WGS) entry which is preliminary data.</text>
</comment>
<dbReference type="STRING" id="1802061.A3A93_05830"/>
<dbReference type="PANTHER" id="PTHR43591">
    <property type="entry name" value="METHYLTRANSFERASE"/>
    <property type="match status" value="1"/>
</dbReference>
<dbReference type="EMBL" id="MGAL01000034">
    <property type="protein sequence ID" value="OGK47280.1"/>
    <property type="molecule type" value="Genomic_DNA"/>
</dbReference>
<gene>
    <name evidence="2" type="ORF">A3A93_05830</name>
</gene>
<dbReference type="CDD" id="cd02440">
    <property type="entry name" value="AdoMet_MTases"/>
    <property type="match status" value="1"/>
</dbReference>
<name>A0A1F7IV80_9BACT</name>
<evidence type="ECO:0000313" key="2">
    <source>
        <dbReference type="EMBL" id="OGK47280.1"/>
    </source>
</evidence>
<dbReference type="GO" id="GO:0008757">
    <property type="term" value="F:S-adenosylmethionine-dependent methyltransferase activity"/>
    <property type="evidence" value="ECO:0007669"/>
    <property type="project" value="InterPro"/>
</dbReference>
<reference evidence="2 3" key="1">
    <citation type="journal article" date="2016" name="Nat. Commun.">
        <title>Thousands of microbial genomes shed light on interconnected biogeochemical processes in an aquifer system.</title>
        <authorList>
            <person name="Anantharaman K."/>
            <person name="Brown C.T."/>
            <person name="Hug L.A."/>
            <person name="Sharon I."/>
            <person name="Castelle C.J."/>
            <person name="Probst A.J."/>
            <person name="Thomas B.C."/>
            <person name="Singh A."/>
            <person name="Wilkins M.J."/>
            <person name="Karaoz U."/>
            <person name="Brodie E.L."/>
            <person name="Williams K.H."/>
            <person name="Hubbard S.S."/>
            <person name="Banfield J.F."/>
        </authorList>
    </citation>
    <scope>NUCLEOTIDE SEQUENCE [LARGE SCALE GENOMIC DNA]</scope>
</reference>
<dbReference type="SUPFAM" id="SSF53335">
    <property type="entry name" value="S-adenosyl-L-methionine-dependent methyltransferases"/>
    <property type="match status" value="1"/>
</dbReference>
<feature type="domain" description="Methyltransferase type 11" evidence="1">
    <location>
        <begin position="55"/>
        <end position="163"/>
    </location>
</feature>
<evidence type="ECO:0000313" key="3">
    <source>
        <dbReference type="Proteomes" id="UP000177141"/>
    </source>
</evidence>
<organism evidence="2 3">
    <name type="scientific">Candidatus Roizmanbacteria bacterium RIFCSPLOWO2_01_FULL_38_12</name>
    <dbReference type="NCBI Taxonomy" id="1802061"/>
    <lineage>
        <taxon>Bacteria</taxon>
        <taxon>Candidatus Roizmaniibacteriota</taxon>
    </lineage>
</organism>
<evidence type="ECO:0000259" key="1">
    <source>
        <dbReference type="Pfam" id="PF08241"/>
    </source>
</evidence>
<dbReference type="Gene3D" id="3.40.50.150">
    <property type="entry name" value="Vaccinia Virus protein VP39"/>
    <property type="match status" value="1"/>
</dbReference>
<proteinExistence type="predicted"/>
<dbReference type="AlphaFoldDB" id="A0A1F7IV80"/>